<evidence type="ECO:0000313" key="1">
    <source>
        <dbReference type="Proteomes" id="UP000492821"/>
    </source>
</evidence>
<keyword evidence="1" id="KW-1185">Reference proteome</keyword>
<protein>
    <submittedName>
        <fullName evidence="2">DDE_Tnp_ISL3 domain-containing protein</fullName>
    </submittedName>
</protein>
<name>A0A7E4ZVR5_PANRE</name>
<reference evidence="2" key="2">
    <citation type="submission" date="2020-10" db="UniProtKB">
        <authorList>
            <consortium name="WormBaseParasite"/>
        </authorList>
    </citation>
    <scope>IDENTIFICATION</scope>
</reference>
<accession>A0A7E4ZVR5</accession>
<dbReference type="Proteomes" id="UP000492821">
    <property type="component" value="Unassembled WGS sequence"/>
</dbReference>
<sequence>MDDFHAHVNYIMKYEMAGRVVSIAYGKQICGKRFALIKTKFLWYAVRLIKEDSYEAKRIGFFLESSADRYMQRKKNELSSWKRAVQKLDQKVTTRFTNFLNS</sequence>
<organism evidence="1 2">
    <name type="scientific">Panagrellus redivivus</name>
    <name type="common">Microworm</name>
    <dbReference type="NCBI Taxonomy" id="6233"/>
    <lineage>
        <taxon>Eukaryota</taxon>
        <taxon>Metazoa</taxon>
        <taxon>Ecdysozoa</taxon>
        <taxon>Nematoda</taxon>
        <taxon>Chromadorea</taxon>
        <taxon>Rhabditida</taxon>
        <taxon>Tylenchina</taxon>
        <taxon>Panagrolaimomorpha</taxon>
        <taxon>Panagrolaimoidea</taxon>
        <taxon>Panagrolaimidae</taxon>
        <taxon>Panagrellus</taxon>
    </lineage>
</organism>
<reference evidence="1" key="1">
    <citation type="journal article" date="2013" name="Genetics">
        <title>The draft genome and transcriptome of Panagrellus redivivus are shaped by the harsh demands of a free-living lifestyle.</title>
        <authorList>
            <person name="Srinivasan J."/>
            <person name="Dillman A.R."/>
            <person name="Macchietto M.G."/>
            <person name="Heikkinen L."/>
            <person name="Lakso M."/>
            <person name="Fracchia K.M."/>
            <person name="Antoshechkin I."/>
            <person name="Mortazavi A."/>
            <person name="Wong G."/>
            <person name="Sternberg P.W."/>
        </authorList>
    </citation>
    <scope>NUCLEOTIDE SEQUENCE [LARGE SCALE GENOMIC DNA]</scope>
    <source>
        <strain evidence="1">MT8872</strain>
    </source>
</reference>
<proteinExistence type="predicted"/>
<dbReference type="WBParaSite" id="Pan_g20513.t1">
    <property type="protein sequence ID" value="Pan_g20513.t1"/>
    <property type="gene ID" value="Pan_g20513"/>
</dbReference>
<dbReference type="AlphaFoldDB" id="A0A7E4ZVR5"/>
<evidence type="ECO:0000313" key="2">
    <source>
        <dbReference type="WBParaSite" id="Pan_g20513.t1"/>
    </source>
</evidence>